<dbReference type="GO" id="GO:0016020">
    <property type="term" value="C:membrane"/>
    <property type="evidence" value="ECO:0007669"/>
    <property type="project" value="TreeGrafter"/>
</dbReference>
<evidence type="ECO:0000313" key="5">
    <source>
        <dbReference type="Proteomes" id="UP000218022"/>
    </source>
</evidence>
<dbReference type="EMBL" id="MTZV01000004">
    <property type="protein sequence ID" value="PCE25211.1"/>
    <property type="molecule type" value="Genomic_DNA"/>
</dbReference>
<proteinExistence type="predicted"/>
<comment type="caution">
    <text evidence="4">The sequence shown here is derived from an EMBL/GenBank/DDBJ whole genome shotgun (WGS) entry which is preliminary data.</text>
</comment>
<evidence type="ECO:0008006" key="6">
    <source>
        <dbReference type="Google" id="ProtNLM"/>
    </source>
</evidence>
<evidence type="ECO:0000259" key="3">
    <source>
        <dbReference type="Pfam" id="PF19040"/>
    </source>
</evidence>
<reference evidence="4 5" key="1">
    <citation type="submission" date="2017-01" db="EMBL/GenBank/DDBJ databases">
        <title>Whole-Genome Shotgun Sequencing of Two beta-Proteobacterial Species in Search of the Bulgecin Biosynthetic Cluster.</title>
        <authorList>
            <person name="Horsman M.E."/>
            <person name="Marous D.R."/>
            <person name="Li R."/>
            <person name="Oliver R.A."/>
            <person name="Byun B."/>
            <person name="Emrich S.J."/>
            <person name="Boggess B."/>
            <person name="Townsend C.A."/>
            <person name="Mobashery S."/>
        </authorList>
    </citation>
    <scope>NUCLEOTIDE SEQUENCE [LARGE SCALE GENOMIC DNA]</scope>
    <source>
        <strain evidence="4 5">ATCC 31363</strain>
    </source>
</reference>
<dbReference type="GO" id="GO:0009103">
    <property type="term" value="P:lipopolysaccharide biosynthetic process"/>
    <property type="evidence" value="ECO:0007669"/>
    <property type="project" value="TreeGrafter"/>
</dbReference>
<evidence type="ECO:0000256" key="1">
    <source>
        <dbReference type="SAM" id="Phobius"/>
    </source>
</evidence>
<feature type="transmembrane region" description="Helical" evidence="1">
    <location>
        <begin position="7"/>
        <end position="25"/>
    </location>
</feature>
<feature type="domain" description="Acyltransferase 3" evidence="2">
    <location>
        <begin position="5"/>
        <end position="327"/>
    </location>
</feature>
<keyword evidence="1" id="KW-0472">Membrane</keyword>
<dbReference type="Pfam" id="PF19040">
    <property type="entry name" value="SGNH"/>
    <property type="match status" value="1"/>
</dbReference>
<dbReference type="GO" id="GO:0016747">
    <property type="term" value="F:acyltransferase activity, transferring groups other than amino-acyl groups"/>
    <property type="evidence" value="ECO:0007669"/>
    <property type="project" value="InterPro"/>
</dbReference>
<dbReference type="AlphaFoldDB" id="A0A2A4EVM7"/>
<dbReference type="InterPro" id="IPR002656">
    <property type="entry name" value="Acyl_transf_3_dom"/>
</dbReference>
<name>A0A2A4EVM7_9BURK</name>
<organism evidence="4 5">
    <name type="scientific">Paraburkholderia acidicola</name>
    <dbReference type="NCBI Taxonomy" id="1912599"/>
    <lineage>
        <taxon>Bacteria</taxon>
        <taxon>Pseudomonadati</taxon>
        <taxon>Pseudomonadota</taxon>
        <taxon>Betaproteobacteria</taxon>
        <taxon>Burkholderiales</taxon>
        <taxon>Burkholderiaceae</taxon>
        <taxon>Paraburkholderia</taxon>
    </lineage>
</organism>
<gene>
    <name evidence="4" type="ORF">BWP39_11850</name>
</gene>
<feature type="transmembrane region" description="Helical" evidence="1">
    <location>
        <begin position="31"/>
        <end position="51"/>
    </location>
</feature>
<protein>
    <recommendedName>
        <fullName evidence="6">Peptidoglycan/LPS O-acetylase OafA/YrhL</fullName>
    </recommendedName>
</protein>
<feature type="transmembrane region" description="Helical" evidence="1">
    <location>
        <begin position="342"/>
        <end position="363"/>
    </location>
</feature>
<feature type="domain" description="SGNH" evidence="3">
    <location>
        <begin position="392"/>
        <end position="624"/>
    </location>
</feature>
<feature type="transmembrane region" description="Helical" evidence="1">
    <location>
        <begin position="303"/>
        <end position="330"/>
    </location>
</feature>
<dbReference type="InterPro" id="IPR050879">
    <property type="entry name" value="Acyltransferase_3"/>
</dbReference>
<sequence>MDFRKDINGLRAIAVAGVVLFHLQVGPFPGGFVGVDMFFVISGFLMASIARRNVEVGGFSIPGFLAKRMQRIYPALAVLTLACIVWAGWSYLPGDYKHLARVATNALTFRSNVGFAGDVGYFQPDAQKSLFLHTWSLSVEAQFYLAFAVVCGATWANRRRQAKVFGHILLLTLGVASLAWCLTQSISNPTAAFYLFPARAWEFLVGGAVAVFPTRRLTIMSRSLLGILGSLLVIVSLVYIDAQQPYPGWRAMLPVFGIAFIIAAESGPASWLLSVVPLQFLGRISYSVYLWHWPLILAYKERFGVAPVGLGAVGLMVGSVAFGWISYRYIEQPTRRSWSGRAVVGGMLTAIVAGFAFSGVLSLTDGWPRRLPEYLQPAVAAMENPNSRADECSRNVDGTKNSPGDFCAIGADVAPTMMLWGDSFADRLQPATSDIAKQLGISGIVATEGGCPPFRGKVFKGSGAEVFSGCEKYANFVFDYFERTPTINFVVVAADWQRYEPGYEGDVLKQIGQILASRGGQMVFVGMVPNPRGDVPHEWARRQFQAGQSIPEMTVPLDDQADLYQHGARLSAAALKIGNVTVVDPFKALCSGNVCYTVKDSVPRFSDTDHLSAAGVQQLIPALDDAMRRSFAAVRVSAR</sequence>
<feature type="transmembrane region" description="Helical" evidence="1">
    <location>
        <begin position="141"/>
        <end position="157"/>
    </location>
</feature>
<dbReference type="PANTHER" id="PTHR23028">
    <property type="entry name" value="ACETYLTRANSFERASE"/>
    <property type="match status" value="1"/>
</dbReference>
<dbReference type="PANTHER" id="PTHR23028:SF53">
    <property type="entry name" value="ACYL_TRANSF_3 DOMAIN-CONTAINING PROTEIN"/>
    <property type="match status" value="1"/>
</dbReference>
<feature type="transmembrane region" description="Helical" evidence="1">
    <location>
        <begin position="246"/>
        <end position="264"/>
    </location>
</feature>
<dbReference type="Pfam" id="PF01757">
    <property type="entry name" value="Acyl_transf_3"/>
    <property type="match status" value="1"/>
</dbReference>
<evidence type="ECO:0000313" key="4">
    <source>
        <dbReference type="EMBL" id="PCE25211.1"/>
    </source>
</evidence>
<dbReference type="Proteomes" id="UP000218022">
    <property type="component" value="Unassembled WGS sequence"/>
</dbReference>
<feature type="transmembrane region" description="Helical" evidence="1">
    <location>
        <begin position="164"/>
        <end position="186"/>
    </location>
</feature>
<dbReference type="InterPro" id="IPR043968">
    <property type="entry name" value="SGNH"/>
</dbReference>
<accession>A0A2A4EVM7</accession>
<evidence type="ECO:0000259" key="2">
    <source>
        <dbReference type="Pfam" id="PF01757"/>
    </source>
</evidence>
<feature type="transmembrane region" description="Helical" evidence="1">
    <location>
        <begin position="224"/>
        <end position="240"/>
    </location>
</feature>
<keyword evidence="1" id="KW-1133">Transmembrane helix</keyword>
<keyword evidence="1" id="KW-0812">Transmembrane</keyword>
<feature type="transmembrane region" description="Helical" evidence="1">
    <location>
        <begin position="72"/>
        <end position="92"/>
    </location>
</feature>